<dbReference type="Pfam" id="PF00535">
    <property type="entry name" value="Glycos_transf_2"/>
    <property type="match status" value="1"/>
</dbReference>
<reference evidence="3 4" key="1">
    <citation type="submission" date="2014-03" db="EMBL/GenBank/DDBJ databases">
        <title>Genome sequence of Bordetella bronchiseptica.</title>
        <authorList>
            <person name="Harvill E."/>
            <person name="Goodfield L.L."/>
            <person name="Ivanov Y.V."/>
            <person name="Meyer J.A."/>
            <person name="Muse S.J."/>
            <person name="Jacobs N."/>
            <person name="Bendor L."/>
            <person name="Smallridge W.E."/>
            <person name="Brinkac L.M."/>
            <person name="Sanka R."/>
            <person name="Kim M."/>
            <person name="Losada L."/>
        </authorList>
    </citation>
    <scope>NUCLEOTIDE SEQUENCE [LARGE SCALE GENOMIC DNA]</scope>
    <source>
        <strain evidence="3 4">00-P-2796</strain>
    </source>
</reference>
<dbReference type="Gene3D" id="3.90.550.10">
    <property type="entry name" value="Spore Coat Polysaccharide Biosynthesis Protein SpsA, Chain A"/>
    <property type="match status" value="1"/>
</dbReference>
<comment type="caution">
    <text evidence="3">The sequence shown here is derived from an EMBL/GenBank/DDBJ whole genome shotgun (WGS) entry which is preliminary data.</text>
</comment>
<keyword evidence="3" id="KW-0328">Glycosyltransferase</keyword>
<dbReference type="EMBL" id="JGWH01000026">
    <property type="protein sequence ID" value="KCV37614.1"/>
    <property type="molecule type" value="Genomic_DNA"/>
</dbReference>
<accession>A0ABR4RL19</accession>
<evidence type="ECO:0000313" key="4">
    <source>
        <dbReference type="Proteomes" id="UP000025756"/>
    </source>
</evidence>
<keyword evidence="4" id="KW-1185">Reference proteome</keyword>
<dbReference type="GO" id="GO:0016757">
    <property type="term" value="F:glycosyltransferase activity"/>
    <property type="evidence" value="ECO:0007669"/>
    <property type="project" value="UniProtKB-KW"/>
</dbReference>
<name>A0ABR4RL19_BORBO</name>
<dbReference type="InterPro" id="IPR001173">
    <property type="entry name" value="Glyco_trans_2-like"/>
</dbReference>
<feature type="region of interest" description="Disordered" evidence="1">
    <location>
        <begin position="1"/>
        <end position="25"/>
    </location>
</feature>
<evidence type="ECO:0000259" key="2">
    <source>
        <dbReference type="Pfam" id="PF00535"/>
    </source>
</evidence>
<sequence length="470" mass="51149">MAAYNPGASQPGFSRQTNAAHPSTAGRHTCKAAMLRTALLNIYQKRVQALTSRLPLAQLLARAADNPALLNRLGLFQSAAAVPARGAEQGLCRARAALECSHAARRPDPARLRARVSDHARRQYALTLARHDPESARQWLAPTDWELDLALDLAAGRADLALHKARKSASNISKSKNLHEILAAAHTCLGDFSAARNNLSQLLTDSRIYVPPGDTPLRPADFIGLAPISPRPVAAGAPLISVIICARDAAPYINNALQSIQAQTYPNIEIIAIDDGSTDNTFQHLSAAAAQNPRINIARTKNHGVYAARNMALQRAKGEFITFLDADDIMLATRLQDQAALLQASGACAAVSRLLRLTADGQLAAPRVFPFVRHNPCSLMIRRDALAVIGQFEEMRFGADEEYEHRMQVLLGFHSIARSRAVQTVALHRPQSLTQHGATGLGSDQGRQRRIAYRETWMRRHASLAPLRTP</sequence>
<proteinExistence type="predicted"/>
<dbReference type="InterPro" id="IPR029044">
    <property type="entry name" value="Nucleotide-diphossugar_trans"/>
</dbReference>
<dbReference type="PANTHER" id="PTHR43685:SF2">
    <property type="entry name" value="GLYCOSYLTRANSFERASE 2-LIKE DOMAIN-CONTAINING PROTEIN"/>
    <property type="match status" value="1"/>
</dbReference>
<organism evidence="3 4">
    <name type="scientific">Bordetella bronchiseptica 00-P-2796</name>
    <dbReference type="NCBI Taxonomy" id="1331199"/>
    <lineage>
        <taxon>Bacteria</taxon>
        <taxon>Pseudomonadati</taxon>
        <taxon>Pseudomonadota</taxon>
        <taxon>Betaproteobacteria</taxon>
        <taxon>Burkholderiales</taxon>
        <taxon>Alcaligenaceae</taxon>
        <taxon>Bordetella</taxon>
    </lineage>
</organism>
<gene>
    <name evidence="3" type="ORF">L490_2747</name>
</gene>
<feature type="domain" description="Glycosyltransferase 2-like" evidence="2">
    <location>
        <begin position="241"/>
        <end position="361"/>
    </location>
</feature>
<dbReference type="Proteomes" id="UP000025756">
    <property type="component" value="Unassembled WGS sequence"/>
</dbReference>
<evidence type="ECO:0000256" key="1">
    <source>
        <dbReference type="SAM" id="MobiDB-lite"/>
    </source>
</evidence>
<dbReference type="SUPFAM" id="SSF53448">
    <property type="entry name" value="Nucleotide-diphospho-sugar transferases"/>
    <property type="match status" value="1"/>
</dbReference>
<dbReference type="PANTHER" id="PTHR43685">
    <property type="entry name" value="GLYCOSYLTRANSFERASE"/>
    <property type="match status" value="1"/>
</dbReference>
<protein>
    <submittedName>
        <fullName evidence="3">Glycosyltransferase, group 2 family protein</fullName>
        <ecNumber evidence="3">2.4.-.-</ecNumber>
    </submittedName>
</protein>
<keyword evidence="3" id="KW-0808">Transferase</keyword>
<evidence type="ECO:0000313" key="3">
    <source>
        <dbReference type="EMBL" id="KCV37614.1"/>
    </source>
</evidence>
<dbReference type="EC" id="2.4.-.-" evidence="3"/>
<dbReference type="InterPro" id="IPR050834">
    <property type="entry name" value="Glycosyltransf_2"/>
</dbReference>
<dbReference type="CDD" id="cd00761">
    <property type="entry name" value="Glyco_tranf_GTA_type"/>
    <property type="match status" value="1"/>
</dbReference>
<feature type="compositionally biased region" description="Polar residues" evidence="1">
    <location>
        <begin position="7"/>
        <end position="21"/>
    </location>
</feature>